<organism evidence="2 3">
    <name type="scientific">Amniculicola lignicola CBS 123094</name>
    <dbReference type="NCBI Taxonomy" id="1392246"/>
    <lineage>
        <taxon>Eukaryota</taxon>
        <taxon>Fungi</taxon>
        <taxon>Dikarya</taxon>
        <taxon>Ascomycota</taxon>
        <taxon>Pezizomycotina</taxon>
        <taxon>Dothideomycetes</taxon>
        <taxon>Pleosporomycetidae</taxon>
        <taxon>Pleosporales</taxon>
        <taxon>Amniculicolaceae</taxon>
        <taxon>Amniculicola</taxon>
    </lineage>
</organism>
<proteinExistence type="predicted"/>
<evidence type="ECO:0000313" key="3">
    <source>
        <dbReference type="Proteomes" id="UP000799779"/>
    </source>
</evidence>
<protein>
    <submittedName>
        <fullName evidence="2">Uncharacterized protein</fullName>
    </submittedName>
</protein>
<keyword evidence="3" id="KW-1185">Reference proteome</keyword>
<sequence>MSIIKLALLASMPFMAFAARQRRAATDEFELFGYGPTLGGPGLFFADGYAYIGDPSLSNSSDAATVICNDYEFIGTPNTTELSNSTGATWSDVHLFVPGANATDSRVGFVSNTTSTGDIRTDCFFFYGQTATVVGTDGTLSSLWTGLPVGDTGVYALYWNDTSAGQIQLTLRSLGPSNPSGSVPIATLTPAASNA</sequence>
<feature type="signal peptide" evidence="1">
    <location>
        <begin position="1"/>
        <end position="18"/>
    </location>
</feature>
<accession>A0A6A5WCG9</accession>
<dbReference type="Proteomes" id="UP000799779">
    <property type="component" value="Unassembled WGS sequence"/>
</dbReference>
<evidence type="ECO:0000313" key="2">
    <source>
        <dbReference type="EMBL" id="KAF1998499.1"/>
    </source>
</evidence>
<keyword evidence="1" id="KW-0732">Signal</keyword>
<dbReference type="OrthoDB" id="5230873at2759"/>
<gene>
    <name evidence="2" type="ORF">P154DRAFT_439044</name>
</gene>
<reference evidence="2" key="1">
    <citation type="journal article" date="2020" name="Stud. Mycol.">
        <title>101 Dothideomycetes genomes: a test case for predicting lifestyles and emergence of pathogens.</title>
        <authorList>
            <person name="Haridas S."/>
            <person name="Albert R."/>
            <person name="Binder M."/>
            <person name="Bloem J."/>
            <person name="Labutti K."/>
            <person name="Salamov A."/>
            <person name="Andreopoulos B."/>
            <person name="Baker S."/>
            <person name="Barry K."/>
            <person name="Bills G."/>
            <person name="Bluhm B."/>
            <person name="Cannon C."/>
            <person name="Castanera R."/>
            <person name="Culley D."/>
            <person name="Daum C."/>
            <person name="Ezra D."/>
            <person name="Gonzalez J."/>
            <person name="Henrissat B."/>
            <person name="Kuo A."/>
            <person name="Liang C."/>
            <person name="Lipzen A."/>
            <person name="Lutzoni F."/>
            <person name="Magnuson J."/>
            <person name="Mondo S."/>
            <person name="Nolan M."/>
            <person name="Ohm R."/>
            <person name="Pangilinan J."/>
            <person name="Park H.-J."/>
            <person name="Ramirez L."/>
            <person name="Alfaro M."/>
            <person name="Sun H."/>
            <person name="Tritt A."/>
            <person name="Yoshinaga Y."/>
            <person name="Zwiers L.-H."/>
            <person name="Turgeon B."/>
            <person name="Goodwin S."/>
            <person name="Spatafora J."/>
            <person name="Crous P."/>
            <person name="Grigoriev I."/>
        </authorList>
    </citation>
    <scope>NUCLEOTIDE SEQUENCE</scope>
    <source>
        <strain evidence="2">CBS 123094</strain>
    </source>
</reference>
<name>A0A6A5WCG9_9PLEO</name>
<evidence type="ECO:0000256" key="1">
    <source>
        <dbReference type="SAM" id="SignalP"/>
    </source>
</evidence>
<dbReference type="EMBL" id="ML977603">
    <property type="protein sequence ID" value="KAF1998499.1"/>
    <property type="molecule type" value="Genomic_DNA"/>
</dbReference>
<feature type="chain" id="PRO_5025472298" evidence="1">
    <location>
        <begin position="19"/>
        <end position="195"/>
    </location>
</feature>
<dbReference type="AlphaFoldDB" id="A0A6A5WCG9"/>